<dbReference type="GO" id="GO:0008233">
    <property type="term" value="F:peptidase activity"/>
    <property type="evidence" value="ECO:0007669"/>
    <property type="project" value="InterPro"/>
</dbReference>
<keyword evidence="3" id="KW-1185">Reference proteome</keyword>
<evidence type="ECO:0000313" key="2">
    <source>
        <dbReference type="EMBL" id="MCP3427630.1"/>
    </source>
</evidence>
<dbReference type="GO" id="GO:0006508">
    <property type="term" value="P:proteolysis"/>
    <property type="evidence" value="ECO:0007669"/>
    <property type="project" value="InterPro"/>
</dbReference>
<dbReference type="Proteomes" id="UP001165413">
    <property type="component" value="Unassembled WGS sequence"/>
</dbReference>
<dbReference type="Gene3D" id="3.30.1380.10">
    <property type="match status" value="1"/>
</dbReference>
<dbReference type="EMBL" id="JANATA010000001">
    <property type="protein sequence ID" value="MCP3427630.1"/>
    <property type="molecule type" value="Genomic_DNA"/>
</dbReference>
<dbReference type="InterPro" id="IPR009045">
    <property type="entry name" value="Zn_M74/Hedgehog-like"/>
</dbReference>
<dbReference type="PANTHER" id="PTHR34385">
    <property type="entry name" value="D-ALANYL-D-ALANINE CARBOXYPEPTIDASE"/>
    <property type="match status" value="1"/>
</dbReference>
<name>A0AA42BKD9_9ALTE</name>
<organism evidence="2 3">
    <name type="scientific">Opacimonas viscosa</name>
    <dbReference type="NCBI Taxonomy" id="2961944"/>
    <lineage>
        <taxon>Bacteria</taxon>
        <taxon>Pseudomonadati</taxon>
        <taxon>Pseudomonadota</taxon>
        <taxon>Gammaproteobacteria</taxon>
        <taxon>Alteromonadales</taxon>
        <taxon>Alteromonadaceae</taxon>
        <taxon>Opacimonas</taxon>
    </lineage>
</organism>
<comment type="caution">
    <text evidence="2">The sequence shown here is derived from an EMBL/GenBank/DDBJ whole genome shotgun (WGS) entry which is preliminary data.</text>
</comment>
<accession>A0AA42BKD9</accession>
<dbReference type="AlphaFoldDB" id="A0AA42BKD9"/>
<dbReference type="SUPFAM" id="SSF55166">
    <property type="entry name" value="Hedgehog/DD-peptidase"/>
    <property type="match status" value="1"/>
</dbReference>
<dbReference type="Pfam" id="PF02557">
    <property type="entry name" value="VanY"/>
    <property type="match status" value="1"/>
</dbReference>
<gene>
    <name evidence="2" type="ORF">NLF92_01555</name>
</gene>
<dbReference type="InterPro" id="IPR052179">
    <property type="entry name" value="DD-CPase-like"/>
</dbReference>
<protein>
    <submittedName>
        <fullName evidence="2">M15 family metallopeptidase</fullName>
    </submittedName>
</protein>
<feature type="domain" description="D-alanyl-D-alanine carboxypeptidase-like core" evidence="1">
    <location>
        <begin position="30"/>
        <end position="186"/>
    </location>
</feature>
<sequence length="229" mass="25559">MLNSAQIIGCTNSHVVRLEAIDSANKSGNMYLQKNTAAAFIALQKSALAAGIDCQIVSSFRSFERQLHIWNRKWRGELAVLNDDQVPINMAELSDVEKCHAILRWSALPGASRHHWGTDIDVYDQAATSAAGHKLQLVPSEYAENGICGTLFNWLNEHAQEYGFTKPYAIDQGGIGVEPWHLSYAPVANLVLEQYPQDALYAILEKSDIEGKSTIMAQFDYILQRYVFI</sequence>
<dbReference type="PANTHER" id="PTHR34385:SF1">
    <property type="entry name" value="PEPTIDOGLYCAN L-ALANYL-D-GLUTAMATE ENDOPEPTIDASE CWLK"/>
    <property type="match status" value="1"/>
</dbReference>
<dbReference type="InterPro" id="IPR003709">
    <property type="entry name" value="VanY-like_core_dom"/>
</dbReference>
<evidence type="ECO:0000259" key="1">
    <source>
        <dbReference type="Pfam" id="PF02557"/>
    </source>
</evidence>
<dbReference type="CDD" id="cd14847">
    <property type="entry name" value="DD-carboxypeptidase_like"/>
    <property type="match status" value="1"/>
</dbReference>
<reference evidence="2" key="1">
    <citation type="submission" date="2022-07" db="EMBL/GenBank/DDBJ databases">
        <title>Characterization of the Novel Bacterium Alteromonas immobilis LMIT006 and Alteromonas gregis LMIT007.</title>
        <authorList>
            <person name="Lin X."/>
        </authorList>
    </citation>
    <scope>NUCLEOTIDE SEQUENCE</scope>
    <source>
        <strain evidence="2">LMIT007</strain>
    </source>
</reference>
<dbReference type="RefSeq" id="WP_254098155.1">
    <property type="nucleotide sequence ID" value="NZ_JANATA010000001.1"/>
</dbReference>
<proteinExistence type="predicted"/>
<evidence type="ECO:0000313" key="3">
    <source>
        <dbReference type="Proteomes" id="UP001165413"/>
    </source>
</evidence>